<keyword evidence="2 5" id="KW-0646">Protease inhibitor</keyword>
<feature type="chain" id="PRO_5026737909" evidence="6">
    <location>
        <begin position="26"/>
        <end position="111"/>
    </location>
</feature>
<evidence type="ECO:0000256" key="2">
    <source>
        <dbReference type="ARBA" id="ARBA00022690"/>
    </source>
</evidence>
<evidence type="ECO:0000256" key="5">
    <source>
        <dbReference type="RuleBase" id="RU003856"/>
    </source>
</evidence>
<evidence type="ECO:0000256" key="3">
    <source>
        <dbReference type="ARBA" id="ARBA00022900"/>
    </source>
</evidence>
<accession>A0A6I9SGU9</accession>
<dbReference type="CDD" id="cd00023">
    <property type="entry name" value="BBI"/>
    <property type="match status" value="1"/>
</dbReference>
<comment type="similarity">
    <text evidence="1 5">Belongs to the Bowman-Birk serine protease inhibitor family.</text>
</comment>
<keyword evidence="6" id="KW-0732">Signal</keyword>
<dbReference type="SUPFAM" id="SSF57247">
    <property type="entry name" value="Bowman-Birk inhibitor, BBI"/>
    <property type="match status" value="1"/>
</dbReference>
<dbReference type="GO" id="GO:0005576">
    <property type="term" value="C:extracellular region"/>
    <property type="evidence" value="ECO:0007669"/>
    <property type="project" value="InterPro"/>
</dbReference>
<dbReference type="GO" id="GO:0004867">
    <property type="term" value="F:serine-type endopeptidase inhibitor activity"/>
    <property type="evidence" value="ECO:0007669"/>
    <property type="project" value="UniProtKB-KW"/>
</dbReference>
<keyword evidence="8" id="KW-1185">Reference proteome</keyword>
<dbReference type="Pfam" id="PF00228">
    <property type="entry name" value="Bowman-Birk_leg"/>
    <property type="match status" value="1"/>
</dbReference>
<evidence type="ECO:0000259" key="7">
    <source>
        <dbReference type="SMART" id="SM00269"/>
    </source>
</evidence>
<evidence type="ECO:0000313" key="8">
    <source>
        <dbReference type="Proteomes" id="UP000504607"/>
    </source>
</evidence>
<name>A0A6I9SGU9_ELAGV</name>
<dbReference type="PANTHER" id="PTHR33479:SF6">
    <property type="entry name" value="BOWMAN-BIRK SERINE PROTEASE INHIBITOR FAMILY PROTEIN, EXPRESSED"/>
    <property type="match status" value="1"/>
</dbReference>
<dbReference type="InterPro" id="IPR035995">
    <property type="entry name" value="Bowman-Birk_prot_inh"/>
</dbReference>
<evidence type="ECO:0000256" key="6">
    <source>
        <dbReference type="SAM" id="SignalP"/>
    </source>
</evidence>
<feature type="signal peptide" evidence="6">
    <location>
        <begin position="1"/>
        <end position="25"/>
    </location>
</feature>
<dbReference type="AlphaFoldDB" id="A0A6I9SGU9"/>
<protein>
    <submittedName>
        <fullName evidence="9">Bowman-Birk type trypsin inhibitor isoform X2</fullName>
    </submittedName>
</protein>
<feature type="domain" description="Bowman-Birk serine protease inhibitors family" evidence="7">
    <location>
        <begin position="46"/>
        <end position="103"/>
    </location>
</feature>
<keyword evidence="3 5" id="KW-0722">Serine protease inhibitor</keyword>
<organism evidence="8 9">
    <name type="scientific">Elaeis guineensis var. tenera</name>
    <name type="common">Oil palm</name>
    <dbReference type="NCBI Taxonomy" id="51953"/>
    <lineage>
        <taxon>Eukaryota</taxon>
        <taxon>Viridiplantae</taxon>
        <taxon>Streptophyta</taxon>
        <taxon>Embryophyta</taxon>
        <taxon>Tracheophyta</taxon>
        <taxon>Spermatophyta</taxon>
        <taxon>Magnoliopsida</taxon>
        <taxon>Liliopsida</taxon>
        <taxon>Arecaceae</taxon>
        <taxon>Arecoideae</taxon>
        <taxon>Cocoseae</taxon>
        <taxon>Elaeidinae</taxon>
        <taxon>Elaeis</taxon>
    </lineage>
</organism>
<reference evidence="9" key="1">
    <citation type="submission" date="2025-08" db="UniProtKB">
        <authorList>
            <consortium name="RefSeq"/>
        </authorList>
    </citation>
    <scope>IDENTIFICATION</scope>
</reference>
<dbReference type="PANTHER" id="PTHR33479">
    <property type="entry name" value="BOWMAN-BIRK TYPE BRAN TRYPSIN INHIBITOR"/>
    <property type="match status" value="1"/>
</dbReference>
<evidence type="ECO:0000256" key="4">
    <source>
        <dbReference type="ARBA" id="ARBA00023157"/>
    </source>
</evidence>
<dbReference type="OrthoDB" id="1928998at2759"/>
<dbReference type="InterPro" id="IPR000877">
    <property type="entry name" value="Prot_inh_BBI"/>
</dbReference>
<proteinExistence type="inferred from homology"/>
<dbReference type="Proteomes" id="UP000504607">
    <property type="component" value="Chromosome 1"/>
</dbReference>
<evidence type="ECO:0000313" key="9">
    <source>
        <dbReference type="RefSeq" id="XP_010943086.1"/>
    </source>
</evidence>
<sequence length="111" mass="12542">MRSRVVVLALMMVLAVVFFANNSFAQDEVNFQAPSEDDAGGRPWPCCNKCGVCTRSNPPQCQCLDLVKACHPKCKECVQSPLRIYPPLYQCKDWITNFCKKKCNPKPLNDE</sequence>
<gene>
    <name evidence="9" type="primary">LOC105060906</name>
</gene>
<dbReference type="SMART" id="SM00269">
    <property type="entry name" value="BowB"/>
    <property type="match status" value="1"/>
</dbReference>
<evidence type="ECO:0000256" key="1">
    <source>
        <dbReference type="ARBA" id="ARBA00008506"/>
    </source>
</evidence>
<dbReference type="Gene3D" id="2.10.69.10">
    <property type="entry name" value="Cysteine Protease (Bromelain) Inhibitor, subunit H"/>
    <property type="match status" value="1"/>
</dbReference>
<dbReference type="RefSeq" id="XP_010943086.1">
    <property type="nucleotide sequence ID" value="XM_010944784.3"/>
</dbReference>
<keyword evidence="4" id="KW-1015">Disulfide bond</keyword>